<evidence type="ECO:0000313" key="2">
    <source>
        <dbReference type="EMBL" id="EDW79296.1"/>
    </source>
</evidence>
<sequence>MSEPIEEILAGLDISRQTMQHQVTTINEILEKSNKTLLLVEENNNSSSSSAAASDYSGQRTVNYKSEYELFLAKILVNYQQLVQHKSEPNTQRPMSVLDDCFAMQQRVEYLGNSVRKLKALCDTIQQIRTQAKDLLQFEEEDHEDSDKENEDIEKSWP</sequence>
<evidence type="ECO:0000313" key="3">
    <source>
        <dbReference type="Proteomes" id="UP000007798"/>
    </source>
</evidence>
<feature type="compositionally biased region" description="Acidic residues" evidence="1">
    <location>
        <begin position="137"/>
        <end position="152"/>
    </location>
</feature>
<dbReference type="eggNOG" id="ENOG502TC0W">
    <property type="taxonomic scope" value="Eukaryota"/>
</dbReference>
<evidence type="ECO:0000256" key="1">
    <source>
        <dbReference type="SAM" id="MobiDB-lite"/>
    </source>
</evidence>
<dbReference type="GO" id="GO:0070652">
    <property type="term" value="C:HAUS complex"/>
    <property type="evidence" value="ECO:0007669"/>
    <property type="project" value="EnsemblMetazoa"/>
</dbReference>
<feature type="region of interest" description="Disordered" evidence="1">
    <location>
        <begin position="136"/>
        <end position="158"/>
    </location>
</feature>
<dbReference type="OMA" id="YRHRVEH"/>
<organism evidence="2 3">
    <name type="scientific">Drosophila willistoni</name>
    <name type="common">Fruit fly</name>
    <dbReference type="NCBI Taxonomy" id="7260"/>
    <lineage>
        <taxon>Eukaryota</taxon>
        <taxon>Metazoa</taxon>
        <taxon>Ecdysozoa</taxon>
        <taxon>Arthropoda</taxon>
        <taxon>Hexapoda</taxon>
        <taxon>Insecta</taxon>
        <taxon>Pterygota</taxon>
        <taxon>Neoptera</taxon>
        <taxon>Endopterygota</taxon>
        <taxon>Diptera</taxon>
        <taxon>Brachycera</taxon>
        <taxon>Muscomorpha</taxon>
        <taxon>Ephydroidea</taxon>
        <taxon>Drosophilidae</taxon>
        <taxon>Drosophila</taxon>
        <taxon>Sophophora</taxon>
    </lineage>
</organism>
<dbReference type="AlphaFoldDB" id="B4N3U1"/>
<name>B4N3U1_DROWI</name>
<reference evidence="2 3" key="1">
    <citation type="journal article" date="2007" name="Nature">
        <title>Evolution of genes and genomes on the Drosophila phylogeny.</title>
        <authorList>
            <consortium name="Drosophila 12 Genomes Consortium"/>
            <person name="Clark A.G."/>
            <person name="Eisen M.B."/>
            <person name="Smith D.R."/>
            <person name="Bergman C.M."/>
            <person name="Oliver B."/>
            <person name="Markow T.A."/>
            <person name="Kaufman T.C."/>
            <person name="Kellis M."/>
            <person name="Gelbart W."/>
            <person name="Iyer V.N."/>
            <person name="Pollard D.A."/>
            <person name="Sackton T.B."/>
            <person name="Larracuente A.M."/>
            <person name="Singh N.D."/>
            <person name="Abad J.P."/>
            <person name="Abt D.N."/>
            <person name="Adryan B."/>
            <person name="Aguade M."/>
            <person name="Akashi H."/>
            <person name="Anderson W.W."/>
            <person name="Aquadro C.F."/>
            <person name="Ardell D.H."/>
            <person name="Arguello R."/>
            <person name="Artieri C.G."/>
            <person name="Barbash D.A."/>
            <person name="Barker D."/>
            <person name="Barsanti P."/>
            <person name="Batterham P."/>
            <person name="Batzoglou S."/>
            <person name="Begun D."/>
            <person name="Bhutkar A."/>
            <person name="Blanco E."/>
            <person name="Bosak S.A."/>
            <person name="Bradley R.K."/>
            <person name="Brand A.D."/>
            <person name="Brent M.R."/>
            <person name="Brooks A.N."/>
            <person name="Brown R.H."/>
            <person name="Butlin R.K."/>
            <person name="Caggese C."/>
            <person name="Calvi B.R."/>
            <person name="Bernardo de Carvalho A."/>
            <person name="Caspi A."/>
            <person name="Castrezana S."/>
            <person name="Celniker S.E."/>
            <person name="Chang J.L."/>
            <person name="Chapple C."/>
            <person name="Chatterji S."/>
            <person name="Chinwalla A."/>
            <person name="Civetta A."/>
            <person name="Clifton S.W."/>
            <person name="Comeron J.M."/>
            <person name="Costello J.C."/>
            <person name="Coyne J.A."/>
            <person name="Daub J."/>
            <person name="David R.G."/>
            <person name="Delcher A.L."/>
            <person name="Delehaunty K."/>
            <person name="Do C.B."/>
            <person name="Ebling H."/>
            <person name="Edwards K."/>
            <person name="Eickbush T."/>
            <person name="Evans J.D."/>
            <person name="Filipski A."/>
            <person name="Findeiss S."/>
            <person name="Freyhult E."/>
            <person name="Fulton L."/>
            <person name="Fulton R."/>
            <person name="Garcia A.C."/>
            <person name="Gardiner A."/>
            <person name="Garfield D.A."/>
            <person name="Garvin B.E."/>
            <person name="Gibson G."/>
            <person name="Gilbert D."/>
            <person name="Gnerre S."/>
            <person name="Godfrey J."/>
            <person name="Good R."/>
            <person name="Gotea V."/>
            <person name="Gravely B."/>
            <person name="Greenberg A.J."/>
            <person name="Griffiths-Jones S."/>
            <person name="Gross S."/>
            <person name="Guigo R."/>
            <person name="Gustafson E.A."/>
            <person name="Haerty W."/>
            <person name="Hahn M.W."/>
            <person name="Halligan D.L."/>
            <person name="Halpern A.L."/>
            <person name="Halter G.M."/>
            <person name="Han M.V."/>
            <person name="Heger A."/>
            <person name="Hillier L."/>
            <person name="Hinrichs A.S."/>
            <person name="Holmes I."/>
            <person name="Hoskins R.A."/>
            <person name="Hubisz M.J."/>
            <person name="Hultmark D."/>
            <person name="Huntley M.A."/>
            <person name="Jaffe D.B."/>
            <person name="Jagadeeshan S."/>
            <person name="Jeck W.R."/>
            <person name="Johnson J."/>
            <person name="Jones C.D."/>
            <person name="Jordan W.C."/>
            <person name="Karpen G.H."/>
            <person name="Kataoka E."/>
            <person name="Keightley P.D."/>
            <person name="Kheradpour P."/>
            <person name="Kirkness E.F."/>
            <person name="Koerich L.B."/>
            <person name="Kristiansen K."/>
            <person name="Kudrna D."/>
            <person name="Kulathinal R.J."/>
            <person name="Kumar S."/>
            <person name="Kwok R."/>
            <person name="Lander E."/>
            <person name="Langley C.H."/>
            <person name="Lapoint R."/>
            <person name="Lazzaro B.P."/>
            <person name="Lee S.J."/>
            <person name="Levesque L."/>
            <person name="Li R."/>
            <person name="Lin C.F."/>
            <person name="Lin M.F."/>
            <person name="Lindblad-Toh K."/>
            <person name="Llopart A."/>
            <person name="Long M."/>
            <person name="Low L."/>
            <person name="Lozovsky E."/>
            <person name="Lu J."/>
            <person name="Luo M."/>
            <person name="Machado C.A."/>
            <person name="Makalowski W."/>
            <person name="Marzo M."/>
            <person name="Matsuda M."/>
            <person name="Matzkin L."/>
            <person name="McAllister B."/>
            <person name="McBride C.S."/>
            <person name="McKernan B."/>
            <person name="McKernan K."/>
            <person name="Mendez-Lago M."/>
            <person name="Minx P."/>
            <person name="Mollenhauer M.U."/>
            <person name="Montooth K."/>
            <person name="Mount S.M."/>
            <person name="Mu X."/>
            <person name="Myers E."/>
            <person name="Negre B."/>
            <person name="Newfeld S."/>
            <person name="Nielsen R."/>
            <person name="Noor M.A."/>
            <person name="O'Grady P."/>
            <person name="Pachter L."/>
            <person name="Papaceit M."/>
            <person name="Parisi M.J."/>
            <person name="Parisi M."/>
            <person name="Parts L."/>
            <person name="Pedersen J.S."/>
            <person name="Pesole G."/>
            <person name="Phillippy A.M."/>
            <person name="Ponting C.P."/>
            <person name="Pop M."/>
            <person name="Porcelli D."/>
            <person name="Powell J.R."/>
            <person name="Prohaska S."/>
            <person name="Pruitt K."/>
            <person name="Puig M."/>
            <person name="Quesneville H."/>
            <person name="Ram K.R."/>
            <person name="Rand D."/>
            <person name="Rasmussen M.D."/>
            <person name="Reed L.K."/>
            <person name="Reenan R."/>
            <person name="Reily A."/>
            <person name="Remington K.A."/>
            <person name="Rieger T.T."/>
            <person name="Ritchie M.G."/>
            <person name="Robin C."/>
            <person name="Rogers Y.H."/>
            <person name="Rohde C."/>
            <person name="Rozas J."/>
            <person name="Rubenfield M.J."/>
            <person name="Ruiz A."/>
            <person name="Russo S."/>
            <person name="Salzberg S.L."/>
            <person name="Sanchez-Gracia A."/>
            <person name="Saranga D.J."/>
            <person name="Sato H."/>
            <person name="Schaeffer S.W."/>
            <person name="Schatz M.C."/>
            <person name="Schlenke T."/>
            <person name="Schwartz R."/>
            <person name="Segarra C."/>
            <person name="Singh R.S."/>
            <person name="Sirot L."/>
            <person name="Sirota M."/>
            <person name="Sisneros N.B."/>
            <person name="Smith C.D."/>
            <person name="Smith T.F."/>
            <person name="Spieth J."/>
            <person name="Stage D.E."/>
            <person name="Stark A."/>
            <person name="Stephan W."/>
            <person name="Strausberg R.L."/>
            <person name="Strempel S."/>
            <person name="Sturgill D."/>
            <person name="Sutton G."/>
            <person name="Sutton G.G."/>
            <person name="Tao W."/>
            <person name="Teichmann S."/>
            <person name="Tobari Y.N."/>
            <person name="Tomimura Y."/>
            <person name="Tsolas J.M."/>
            <person name="Valente V.L."/>
            <person name="Venter E."/>
            <person name="Venter J.C."/>
            <person name="Vicario S."/>
            <person name="Vieira F.G."/>
            <person name="Vilella A.J."/>
            <person name="Villasante A."/>
            <person name="Walenz B."/>
            <person name="Wang J."/>
            <person name="Wasserman M."/>
            <person name="Watts T."/>
            <person name="Wilson D."/>
            <person name="Wilson R.K."/>
            <person name="Wing R.A."/>
            <person name="Wolfner M.F."/>
            <person name="Wong A."/>
            <person name="Wong G.K."/>
            <person name="Wu C.I."/>
            <person name="Wu G."/>
            <person name="Yamamoto D."/>
            <person name="Yang H.P."/>
            <person name="Yang S.P."/>
            <person name="Yorke J.A."/>
            <person name="Yoshida K."/>
            <person name="Zdobnov E."/>
            <person name="Zhang P."/>
            <person name="Zhang Y."/>
            <person name="Zimin A.V."/>
            <person name="Baldwin J."/>
            <person name="Abdouelleil A."/>
            <person name="Abdulkadir J."/>
            <person name="Abebe A."/>
            <person name="Abera B."/>
            <person name="Abreu J."/>
            <person name="Acer S.C."/>
            <person name="Aftuck L."/>
            <person name="Alexander A."/>
            <person name="An P."/>
            <person name="Anderson E."/>
            <person name="Anderson S."/>
            <person name="Arachi H."/>
            <person name="Azer M."/>
            <person name="Bachantsang P."/>
            <person name="Barry A."/>
            <person name="Bayul T."/>
            <person name="Berlin A."/>
            <person name="Bessette D."/>
            <person name="Bloom T."/>
            <person name="Blye J."/>
            <person name="Boguslavskiy L."/>
            <person name="Bonnet C."/>
            <person name="Boukhgalter B."/>
            <person name="Bourzgui I."/>
            <person name="Brown A."/>
            <person name="Cahill P."/>
            <person name="Channer S."/>
            <person name="Cheshatsang Y."/>
            <person name="Chuda L."/>
            <person name="Citroen M."/>
            <person name="Collymore A."/>
            <person name="Cooke P."/>
            <person name="Costello M."/>
            <person name="D'Aco K."/>
            <person name="Daza R."/>
            <person name="De Haan G."/>
            <person name="DeGray S."/>
            <person name="DeMaso C."/>
            <person name="Dhargay N."/>
            <person name="Dooley K."/>
            <person name="Dooley E."/>
            <person name="Doricent M."/>
            <person name="Dorje P."/>
            <person name="Dorjee K."/>
            <person name="Dupes A."/>
            <person name="Elong R."/>
            <person name="Falk J."/>
            <person name="Farina A."/>
            <person name="Faro S."/>
            <person name="Ferguson D."/>
            <person name="Fisher S."/>
            <person name="Foley C.D."/>
            <person name="Franke A."/>
            <person name="Friedrich D."/>
            <person name="Gadbois L."/>
            <person name="Gearin G."/>
            <person name="Gearin C.R."/>
            <person name="Giannoukos G."/>
            <person name="Goode T."/>
            <person name="Graham J."/>
            <person name="Grandbois E."/>
            <person name="Grewal S."/>
            <person name="Gyaltsen K."/>
            <person name="Hafez N."/>
            <person name="Hagos B."/>
            <person name="Hall J."/>
            <person name="Henson C."/>
            <person name="Hollinger A."/>
            <person name="Honan T."/>
            <person name="Huard M.D."/>
            <person name="Hughes L."/>
            <person name="Hurhula B."/>
            <person name="Husby M.E."/>
            <person name="Kamat A."/>
            <person name="Kanga B."/>
            <person name="Kashin S."/>
            <person name="Khazanovich D."/>
            <person name="Kisner P."/>
            <person name="Lance K."/>
            <person name="Lara M."/>
            <person name="Lee W."/>
            <person name="Lennon N."/>
            <person name="Letendre F."/>
            <person name="LeVine R."/>
            <person name="Lipovsky A."/>
            <person name="Liu X."/>
            <person name="Liu J."/>
            <person name="Liu S."/>
            <person name="Lokyitsang T."/>
            <person name="Lokyitsang Y."/>
            <person name="Lubonja R."/>
            <person name="Lui A."/>
            <person name="MacDonald P."/>
            <person name="Magnisalis V."/>
            <person name="Maru K."/>
            <person name="Matthews C."/>
            <person name="McCusker W."/>
            <person name="McDonough S."/>
            <person name="Mehta T."/>
            <person name="Meldrim J."/>
            <person name="Meneus L."/>
            <person name="Mihai O."/>
            <person name="Mihalev A."/>
            <person name="Mihova T."/>
            <person name="Mittelman R."/>
            <person name="Mlenga V."/>
            <person name="Montmayeur A."/>
            <person name="Mulrain L."/>
            <person name="Navidi A."/>
            <person name="Naylor J."/>
            <person name="Negash T."/>
            <person name="Nguyen T."/>
            <person name="Nguyen N."/>
            <person name="Nicol R."/>
            <person name="Norbu C."/>
            <person name="Norbu N."/>
            <person name="Novod N."/>
            <person name="O'Neill B."/>
            <person name="Osman S."/>
            <person name="Markiewicz E."/>
            <person name="Oyono O.L."/>
            <person name="Patti C."/>
            <person name="Phunkhang P."/>
            <person name="Pierre F."/>
            <person name="Priest M."/>
            <person name="Raghuraman S."/>
            <person name="Rege F."/>
            <person name="Reyes R."/>
            <person name="Rise C."/>
            <person name="Rogov P."/>
            <person name="Ross K."/>
            <person name="Ryan E."/>
            <person name="Settipalli S."/>
            <person name="Shea T."/>
            <person name="Sherpa N."/>
            <person name="Shi L."/>
            <person name="Shih D."/>
            <person name="Sparrow T."/>
            <person name="Spaulding J."/>
            <person name="Stalker J."/>
            <person name="Stange-Thomann N."/>
            <person name="Stavropoulos S."/>
            <person name="Stone C."/>
            <person name="Strader C."/>
            <person name="Tesfaye S."/>
            <person name="Thomson T."/>
            <person name="Thoulutsang Y."/>
            <person name="Thoulutsang D."/>
            <person name="Topham K."/>
            <person name="Topping I."/>
            <person name="Tsamla T."/>
            <person name="Vassiliev H."/>
            <person name="Vo A."/>
            <person name="Wangchuk T."/>
            <person name="Wangdi T."/>
            <person name="Weiand M."/>
            <person name="Wilkinson J."/>
            <person name="Wilson A."/>
            <person name="Yadav S."/>
            <person name="Young G."/>
            <person name="Yu Q."/>
            <person name="Zembek L."/>
            <person name="Zhong D."/>
            <person name="Zimmer A."/>
            <person name="Zwirko Z."/>
            <person name="Jaffe D.B."/>
            <person name="Alvarez P."/>
            <person name="Brockman W."/>
            <person name="Butler J."/>
            <person name="Chin C."/>
            <person name="Gnerre S."/>
            <person name="Grabherr M."/>
            <person name="Kleber M."/>
            <person name="Mauceli E."/>
            <person name="MacCallum I."/>
        </authorList>
    </citation>
    <scope>NUCLEOTIDE SEQUENCE [LARGE SCALE GENOMIC DNA]</scope>
    <source>
        <strain evidence="3">Tucson 14030-0811.24</strain>
    </source>
</reference>
<dbReference type="FunCoup" id="B4N3U1">
    <property type="interactions" value="35"/>
</dbReference>
<dbReference type="GO" id="GO:0090221">
    <property type="term" value="P:mitotic spindle-templated microtubule nucleation"/>
    <property type="evidence" value="ECO:0007669"/>
    <property type="project" value="EnsemblMetazoa"/>
</dbReference>
<dbReference type="HOGENOM" id="CLU_1857347_0_0_1"/>
<dbReference type="Proteomes" id="UP000007798">
    <property type="component" value="Unassembled WGS sequence"/>
</dbReference>
<proteinExistence type="predicted"/>
<dbReference type="KEGG" id="dwi:6645385"/>
<accession>B4N3U1</accession>
<protein>
    <submittedName>
        <fullName evidence="2">Uncharacterized protein</fullName>
    </submittedName>
</protein>
<gene>
    <name evidence="2" type="primary">Dwil\GK13368</name>
    <name evidence="2" type="ORF">Dwil_GK13368</name>
</gene>
<dbReference type="PhylomeDB" id="B4N3U1"/>
<dbReference type="InParanoid" id="B4N3U1"/>
<dbReference type="STRING" id="7260.B4N3U1"/>
<dbReference type="EMBL" id="CH964095">
    <property type="protein sequence ID" value="EDW79296.1"/>
    <property type="molecule type" value="Genomic_DNA"/>
</dbReference>
<keyword evidence="3" id="KW-1185">Reference proteome</keyword>
<dbReference type="OrthoDB" id="8005241at2759"/>